<dbReference type="EMBL" id="BMAT01009098">
    <property type="protein sequence ID" value="GFR98534.1"/>
    <property type="molecule type" value="Genomic_DNA"/>
</dbReference>
<organism evidence="2 3">
    <name type="scientific">Elysia marginata</name>
    <dbReference type="NCBI Taxonomy" id="1093978"/>
    <lineage>
        <taxon>Eukaryota</taxon>
        <taxon>Metazoa</taxon>
        <taxon>Spiralia</taxon>
        <taxon>Lophotrochozoa</taxon>
        <taxon>Mollusca</taxon>
        <taxon>Gastropoda</taxon>
        <taxon>Heterobranchia</taxon>
        <taxon>Euthyneura</taxon>
        <taxon>Panpulmonata</taxon>
        <taxon>Sacoglossa</taxon>
        <taxon>Placobranchoidea</taxon>
        <taxon>Plakobranchidae</taxon>
        <taxon>Elysia</taxon>
    </lineage>
</organism>
<sequence length="70" mass="7323">MADGVIKTDNSYSPQTGRQRSNSDPKPSVDAPSLIGRVVDGSKGDSSYLTSGSATTPRPVKYSKGGEYTV</sequence>
<dbReference type="Proteomes" id="UP000762676">
    <property type="component" value="Unassembled WGS sequence"/>
</dbReference>
<feature type="region of interest" description="Disordered" evidence="1">
    <location>
        <begin position="1"/>
        <end position="70"/>
    </location>
</feature>
<evidence type="ECO:0000256" key="1">
    <source>
        <dbReference type="SAM" id="MobiDB-lite"/>
    </source>
</evidence>
<keyword evidence="3" id="KW-1185">Reference proteome</keyword>
<evidence type="ECO:0000313" key="2">
    <source>
        <dbReference type="EMBL" id="GFR98534.1"/>
    </source>
</evidence>
<proteinExistence type="predicted"/>
<feature type="compositionally biased region" description="Polar residues" evidence="1">
    <location>
        <begin position="44"/>
        <end position="56"/>
    </location>
</feature>
<protein>
    <recommendedName>
        <fullName evidence="4">Microtubule-associated protein Jupiter</fullName>
    </recommendedName>
</protein>
<accession>A0AAV4HLG4</accession>
<reference evidence="2 3" key="1">
    <citation type="journal article" date="2021" name="Elife">
        <title>Chloroplast acquisition without the gene transfer in kleptoplastic sea slugs, Plakobranchus ocellatus.</title>
        <authorList>
            <person name="Maeda T."/>
            <person name="Takahashi S."/>
            <person name="Yoshida T."/>
            <person name="Shimamura S."/>
            <person name="Takaki Y."/>
            <person name="Nagai Y."/>
            <person name="Toyoda A."/>
            <person name="Suzuki Y."/>
            <person name="Arimoto A."/>
            <person name="Ishii H."/>
            <person name="Satoh N."/>
            <person name="Nishiyama T."/>
            <person name="Hasebe M."/>
            <person name="Maruyama T."/>
            <person name="Minagawa J."/>
            <person name="Obokata J."/>
            <person name="Shigenobu S."/>
        </authorList>
    </citation>
    <scope>NUCLEOTIDE SEQUENCE [LARGE SCALE GENOMIC DNA]</scope>
</reference>
<name>A0AAV4HLG4_9GAST</name>
<feature type="compositionally biased region" description="Polar residues" evidence="1">
    <location>
        <begin position="8"/>
        <end position="25"/>
    </location>
</feature>
<evidence type="ECO:0000313" key="3">
    <source>
        <dbReference type="Proteomes" id="UP000762676"/>
    </source>
</evidence>
<dbReference type="AlphaFoldDB" id="A0AAV4HLG4"/>
<evidence type="ECO:0008006" key="4">
    <source>
        <dbReference type="Google" id="ProtNLM"/>
    </source>
</evidence>
<gene>
    <name evidence="2" type="ORF">ElyMa_004504500</name>
</gene>
<comment type="caution">
    <text evidence="2">The sequence shown here is derived from an EMBL/GenBank/DDBJ whole genome shotgun (WGS) entry which is preliminary data.</text>
</comment>